<dbReference type="Proteomes" id="UP001317742">
    <property type="component" value="Chromosome"/>
</dbReference>
<dbReference type="InterPro" id="IPR036627">
    <property type="entry name" value="CobW-likC_sf"/>
</dbReference>
<keyword evidence="9" id="KW-1185">Reference proteome</keyword>
<evidence type="ECO:0000256" key="1">
    <source>
        <dbReference type="ARBA" id="ARBA00022741"/>
    </source>
</evidence>
<dbReference type="Pfam" id="PF07683">
    <property type="entry name" value="CobW_C"/>
    <property type="match status" value="1"/>
</dbReference>
<dbReference type="Pfam" id="PF02492">
    <property type="entry name" value="cobW"/>
    <property type="match status" value="1"/>
</dbReference>
<sequence length="607" mass="65557">MSAPFNTLLPPALQASPAQAAMELPRALMTRANFIPGVRHRLGWRGVRDCAKGQGGLTVRVTGMQGVYGLKFLNVSETDSMGQATFHIVYFPAPDEDLIESFSVQAGIAAQQDDYLDRVREFTLYPDLCALFGVGVLEAFFLSEESGVALTLTAPENDTVIALDGVILETPAGLIQAVNPGEKDQNFPAWKTAMPLFDALAASASYCLETAPQSLTRQTRPGMQRTYGKETGIHSEPAPNTQDLRLGLGWNALVPNNPELGTPELAWSPPTSIPDEFADAPWLSADLPGASNSLDKRTMGITDRPRLIVLTGFLGSGKTTFLTRFIEDQAAKNGFVAVIQNEIGQKGLDGKLLGQSYAVTEVDEGCVCCTLAGSLRSALSGILSEFQPDFVVLETTGLANPANLLSELADLDDMLDFASVTTVIDAVGASHTLTEFEVARSQVRLADILLVNKTDLVDDEALISLKQTLRELNPSGDLYFMSHGDIPSTTLYGVNFRKKLTRPTPQLAPMGHNATHEDDNIQSSLIHLSDPLDRTVFEQSVAKLSNQVLRAKGVVRFHDAEEPEIFQYVPGSHTLTPADQTLDECFLVIIGQNSPSIAEHFQAAITG</sequence>
<gene>
    <name evidence="8" type="ORF">SYK_01150</name>
</gene>
<evidence type="ECO:0000256" key="4">
    <source>
        <dbReference type="ARBA" id="ARBA00034320"/>
    </source>
</evidence>
<keyword evidence="1" id="KW-0547">Nucleotide-binding</keyword>
<reference evidence="8 9" key="1">
    <citation type="submission" date="2022-08" db="EMBL/GenBank/DDBJ databases">
        <title>Genome Sequence of the sulphate-reducing bacterium, Pseudodesulfovibrio sp. SYK.</title>
        <authorList>
            <person name="Kondo R."/>
            <person name="Kataoka T."/>
        </authorList>
    </citation>
    <scope>NUCLEOTIDE SEQUENCE [LARGE SCALE GENOMIC DNA]</scope>
    <source>
        <strain evidence="8 9">SYK</strain>
    </source>
</reference>
<evidence type="ECO:0000313" key="8">
    <source>
        <dbReference type="EMBL" id="BDQ35755.1"/>
    </source>
</evidence>
<dbReference type="PANTHER" id="PTHR13748">
    <property type="entry name" value="COBW-RELATED"/>
    <property type="match status" value="1"/>
</dbReference>
<dbReference type="CDD" id="cd03112">
    <property type="entry name" value="CobW-like"/>
    <property type="match status" value="1"/>
</dbReference>
<evidence type="ECO:0000313" key="9">
    <source>
        <dbReference type="Proteomes" id="UP001317742"/>
    </source>
</evidence>
<dbReference type="Gene3D" id="3.40.50.300">
    <property type="entry name" value="P-loop containing nucleotide triphosphate hydrolases"/>
    <property type="match status" value="1"/>
</dbReference>
<dbReference type="InterPro" id="IPR011629">
    <property type="entry name" value="CobW-like_C"/>
</dbReference>
<comment type="similarity">
    <text evidence="4">Belongs to the SIMIBI class G3E GTPase family. ZNG1 subfamily.</text>
</comment>
<evidence type="ECO:0000256" key="6">
    <source>
        <dbReference type="ARBA" id="ARBA00049117"/>
    </source>
</evidence>
<comment type="function">
    <text evidence="5">Zinc chaperone that directly transfers zinc cofactor to target proteins, thereby activating them. Zinc is transferred from the CXCC motif in the GTPase domain to the zinc binding site in target proteins in a process requiring GTP hydrolysis.</text>
</comment>
<keyword evidence="2" id="KW-0378">Hydrolase</keyword>
<evidence type="ECO:0000256" key="5">
    <source>
        <dbReference type="ARBA" id="ARBA00045658"/>
    </source>
</evidence>
<dbReference type="InterPro" id="IPR051316">
    <property type="entry name" value="Zinc-reg_GTPase_activator"/>
</dbReference>
<organism evidence="8 9">
    <name type="scientific">Pseudodesulfovibrio nedwellii</name>
    <dbReference type="NCBI Taxonomy" id="2973072"/>
    <lineage>
        <taxon>Bacteria</taxon>
        <taxon>Pseudomonadati</taxon>
        <taxon>Thermodesulfobacteriota</taxon>
        <taxon>Desulfovibrionia</taxon>
        <taxon>Desulfovibrionales</taxon>
        <taxon>Desulfovibrionaceae</taxon>
    </lineage>
</organism>
<evidence type="ECO:0000256" key="2">
    <source>
        <dbReference type="ARBA" id="ARBA00022801"/>
    </source>
</evidence>
<evidence type="ECO:0000256" key="3">
    <source>
        <dbReference type="ARBA" id="ARBA00023186"/>
    </source>
</evidence>
<accession>A0ABM8AW45</accession>
<proteinExistence type="inferred from homology"/>
<dbReference type="SUPFAM" id="SSF90002">
    <property type="entry name" value="Hypothetical protein YjiA, C-terminal domain"/>
    <property type="match status" value="1"/>
</dbReference>
<dbReference type="RefSeq" id="WP_281761688.1">
    <property type="nucleotide sequence ID" value="NZ_AP026709.1"/>
</dbReference>
<name>A0ABM8AW45_9BACT</name>
<dbReference type="PANTHER" id="PTHR13748:SF62">
    <property type="entry name" value="COBW DOMAIN-CONTAINING PROTEIN"/>
    <property type="match status" value="1"/>
</dbReference>
<dbReference type="EMBL" id="AP026709">
    <property type="protein sequence ID" value="BDQ35755.1"/>
    <property type="molecule type" value="Genomic_DNA"/>
</dbReference>
<dbReference type="SMART" id="SM00833">
    <property type="entry name" value="CobW_C"/>
    <property type="match status" value="1"/>
</dbReference>
<keyword evidence="3" id="KW-0143">Chaperone</keyword>
<dbReference type="InterPro" id="IPR027417">
    <property type="entry name" value="P-loop_NTPase"/>
</dbReference>
<comment type="catalytic activity">
    <reaction evidence="6">
        <text>GTP + H2O = GDP + phosphate + H(+)</text>
        <dbReference type="Rhea" id="RHEA:19669"/>
        <dbReference type="ChEBI" id="CHEBI:15377"/>
        <dbReference type="ChEBI" id="CHEBI:15378"/>
        <dbReference type="ChEBI" id="CHEBI:37565"/>
        <dbReference type="ChEBI" id="CHEBI:43474"/>
        <dbReference type="ChEBI" id="CHEBI:58189"/>
    </reaction>
    <physiologicalReaction direction="left-to-right" evidence="6">
        <dbReference type="Rhea" id="RHEA:19670"/>
    </physiologicalReaction>
</comment>
<dbReference type="Gene3D" id="3.30.1220.10">
    <property type="entry name" value="CobW-like, C-terminal domain"/>
    <property type="match status" value="1"/>
</dbReference>
<protein>
    <submittedName>
        <fullName evidence="8">P47K family cobalamin synthesis protein</fullName>
    </submittedName>
</protein>
<dbReference type="SUPFAM" id="SSF52540">
    <property type="entry name" value="P-loop containing nucleoside triphosphate hydrolases"/>
    <property type="match status" value="1"/>
</dbReference>
<dbReference type="InterPro" id="IPR003495">
    <property type="entry name" value="CobW/HypB/UreG_nucleotide-bd"/>
</dbReference>
<feature type="domain" description="CobW C-terminal" evidence="7">
    <location>
        <begin position="521"/>
        <end position="605"/>
    </location>
</feature>
<evidence type="ECO:0000259" key="7">
    <source>
        <dbReference type="SMART" id="SM00833"/>
    </source>
</evidence>